<reference evidence="3 4" key="1">
    <citation type="submission" date="2014-02" db="EMBL/GenBank/DDBJ databases">
        <title>Genome sequence of Paenibacillus darwinianus reveals adaptive mechanisms for survival in Antarctic soils.</title>
        <authorList>
            <person name="Dsouza M."/>
            <person name="Taylor M.W."/>
            <person name="Turner S.J."/>
            <person name="Aislabie J."/>
        </authorList>
    </citation>
    <scope>NUCLEOTIDE SEQUENCE [LARGE SCALE GENOMIC DNA]</scope>
    <source>
        <strain evidence="3 4">CE1</strain>
    </source>
</reference>
<dbReference type="OrthoDB" id="2612455at2"/>
<name>A0A9W5S333_9BACL</name>
<proteinExistence type="predicted"/>
<feature type="region of interest" description="Disordered" evidence="1">
    <location>
        <begin position="1"/>
        <end position="31"/>
    </location>
</feature>
<dbReference type="Proteomes" id="UP000053750">
    <property type="component" value="Unassembled WGS sequence"/>
</dbReference>
<feature type="transmembrane region" description="Helical" evidence="2">
    <location>
        <begin position="41"/>
        <end position="62"/>
    </location>
</feature>
<dbReference type="EMBL" id="JFHU01000010">
    <property type="protein sequence ID" value="EXX92328.1"/>
    <property type="molecule type" value="Genomic_DNA"/>
</dbReference>
<keyword evidence="2" id="KW-0812">Transmembrane</keyword>
<dbReference type="RefSeq" id="WP_036581140.1">
    <property type="nucleotide sequence ID" value="NZ_KK082149.1"/>
</dbReference>
<sequence>MDANETKRVGHQTADESGAVNGDRLSKPVRPFADADNKRSLFTPVILVLLVMSLIGNVLLYAQYLQNGTRQQVVEGWRIIESGLAARNDLAAVQAGLDDLAQASSIKDRMFAKQNLARLTANVTAQLTGLLSLADGRDGRDPLGQRKDKATAFIIGAGEALMTIGSHAGPLTEEERASIAMLRQSYAALAELAESLNFEANPNDSVARYTAASGKWVDVAYKLADTMIAGQLPTY</sequence>
<accession>A0A9W5S333</accession>
<evidence type="ECO:0000256" key="1">
    <source>
        <dbReference type="SAM" id="MobiDB-lite"/>
    </source>
</evidence>
<organism evidence="3 4">
    <name type="scientific">Paenibacillus darwinianus</name>
    <dbReference type="NCBI Taxonomy" id="1380763"/>
    <lineage>
        <taxon>Bacteria</taxon>
        <taxon>Bacillati</taxon>
        <taxon>Bacillota</taxon>
        <taxon>Bacilli</taxon>
        <taxon>Bacillales</taxon>
        <taxon>Paenibacillaceae</taxon>
        <taxon>Paenibacillus</taxon>
    </lineage>
</organism>
<keyword evidence="4" id="KW-1185">Reference proteome</keyword>
<dbReference type="AlphaFoldDB" id="A0A9W5S333"/>
<evidence type="ECO:0000256" key="2">
    <source>
        <dbReference type="SAM" id="Phobius"/>
    </source>
</evidence>
<comment type="caution">
    <text evidence="3">The sequence shown here is derived from an EMBL/GenBank/DDBJ whole genome shotgun (WGS) entry which is preliminary data.</text>
</comment>
<gene>
    <name evidence="3" type="ORF">BG53_00165</name>
</gene>
<evidence type="ECO:0000313" key="4">
    <source>
        <dbReference type="Proteomes" id="UP000053750"/>
    </source>
</evidence>
<keyword evidence="2" id="KW-1133">Transmembrane helix</keyword>
<protein>
    <submittedName>
        <fullName evidence="3">Uncharacterized protein</fullName>
    </submittedName>
</protein>
<evidence type="ECO:0000313" key="3">
    <source>
        <dbReference type="EMBL" id="EXX92328.1"/>
    </source>
</evidence>
<keyword evidence="2" id="KW-0472">Membrane</keyword>